<keyword evidence="2" id="KW-1185">Reference proteome</keyword>
<name>A0A8J7GWF5_9ACTN</name>
<proteinExistence type="predicted"/>
<protein>
    <recommendedName>
        <fullName evidence="3">Terminase</fullName>
    </recommendedName>
</protein>
<evidence type="ECO:0000313" key="1">
    <source>
        <dbReference type="EMBL" id="MBG6140675.1"/>
    </source>
</evidence>
<organism evidence="1 2">
    <name type="scientific">Longispora fulva</name>
    <dbReference type="NCBI Taxonomy" id="619741"/>
    <lineage>
        <taxon>Bacteria</taxon>
        <taxon>Bacillati</taxon>
        <taxon>Actinomycetota</taxon>
        <taxon>Actinomycetes</taxon>
        <taxon>Micromonosporales</taxon>
        <taxon>Micromonosporaceae</taxon>
        <taxon>Longispora</taxon>
    </lineage>
</organism>
<gene>
    <name evidence="1" type="ORF">IW245_006869</name>
</gene>
<dbReference type="Proteomes" id="UP000622552">
    <property type="component" value="Unassembled WGS sequence"/>
</dbReference>
<evidence type="ECO:0008006" key="3">
    <source>
        <dbReference type="Google" id="ProtNLM"/>
    </source>
</evidence>
<accession>A0A8J7GWF5</accession>
<dbReference type="RefSeq" id="WP_197007199.1">
    <property type="nucleotide sequence ID" value="NZ_BONS01000047.1"/>
</dbReference>
<dbReference type="AlphaFoldDB" id="A0A8J7GWF5"/>
<evidence type="ECO:0000313" key="2">
    <source>
        <dbReference type="Proteomes" id="UP000622552"/>
    </source>
</evidence>
<reference evidence="1" key="1">
    <citation type="submission" date="2020-11" db="EMBL/GenBank/DDBJ databases">
        <title>Sequencing the genomes of 1000 actinobacteria strains.</title>
        <authorList>
            <person name="Klenk H.-P."/>
        </authorList>
    </citation>
    <scope>NUCLEOTIDE SEQUENCE</scope>
    <source>
        <strain evidence="1">DSM 45356</strain>
    </source>
</reference>
<sequence length="551" mass="60990">MSTAVHSAPADPPRVEPVRIGPVGLPRWSLGWDMLAWSARYLLQPDGPDAGRPWRFTPEQARFLVWFYAIDERGKFTNRYAVYRRLKGAGKDPLASAVSSLEFVGPCRFGGWRADGTPIVVPHPAPWVQIAAVSRDQTRNTMTLFGPMLSRKAIEEFGIDLGKEIIHSRRGGRIEAVTSSPRALEGGRATLVIKNENHHWIGSNSGHEMSEVIARNAAKSRDGASRALAITNAHEPGEDSDAERDYDAWLSIQAGRSIADGLLYDSIEAPPDTDLADPASLRAGLIAARGDSIWLDVDRLVAEIQDPRTPPSMSRRFYLNQVVSAPDGWLTAPEWDACADPGRVVEDGETVVMFFDGSKSNDASGLVGCCVSDGHTFVIDAWEKPAGPAGEGWEVNRDAVNLAVRKAFGRWDVVAFYCDVREFEQHVDLWRDEYGDRLLIQATTGQRAHATAWDMRTRVREFTAAAERTLVDLADRALSHDGDPRLRRHALNARRRPNRYGVGLGKESRNSDRKVDLIVCAVGARQARRDLIASGALLKRRSNRTGRVWSF</sequence>
<dbReference type="EMBL" id="JADOUF010000001">
    <property type="protein sequence ID" value="MBG6140675.1"/>
    <property type="molecule type" value="Genomic_DNA"/>
</dbReference>
<comment type="caution">
    <text evidence="1">The sequence shown here is derived from an EMBL/GenBank/DDBJ whole genome shotgun (WGS) entry which is preliminary data.</text>
</comment>